<dbReference type="SUPFAM" id="SSF47413">
    <property type="entry name" value="lambda repressor-like DNA-binding domains"/>
    <property type="match status" value="1"/>
</dbReference>
<dbReference type="AlphaFoldDB" id="E1JXK4"/>
<dbReference type="SMART" id="SM00530">
    <property type="entry name" value="HTH_XRE"/>
    <property type="match status" value="1"/>
</dbReference>
<gene>
    <name evidence="2" type="ORF">DesfrDRAFT_2353</name>
</gene>
<comment type="caution">
    <text evidence="2">The sequence shown here is derived from an EMBL/GenBank/DDBJ whole genome shotgun (WGS) entry which is preliminary data.</text>
</comment>
<protein>
    <submittedName>
        <fullName evidence="2">Transcriptional regulator, XRE family</fullName>
    </submittedName>
</protein>
<dbReference type="STRING" id="596151.DesfrDRAFT_2353"/>
<name>E1JXK4_SOLFR</name>
<dbReference type="EMBL" id="AECZ01000014">
    <property type="protein sequence ID" value="EFL50981.1"/>
    <property type="molecule type" value="Genomic_DNA"/>
</dbReference>
<keyword evidence="3" id="KW-1185">Reference proteome</keyword>
<dbReference type="eggNOG" id="COG3093">
    <property type="taxonomic scope" value="Bacteria"/>
</dbReference>
<reference evidence="2 3" key="1">
    <citation type="submission" date="2010-08" db="EMBL/GenBank/DDBJ databases">
        <title>The draft genome of Desulfovibrio fructosovorans JJ.</title>
        <authorList>
            <consortium name="US DOE Joint Genome Institute (JGI-PGF)"/>
            <person name="Lucas S."/>
            <person name="Copeland A."/>
            <person name="Lapidus A."/>
            <person name="Cheng J.-F."/>
            <person name="Bruce D."/>
            <person name="Goodwin L."/>
            <person name="Pitluck S."/>
            <person name="Land M.L."/>
            <person name="Hauser L."/>
            <person name="Chang Y.-J."/>
            <person name="Jeffries C."/>
            <person name="Wall J.D."/>
            <person name="Stahl D.A."/>
            <person name="Arkin A.P."/>
            <person name="Dehal P."/>
            <person name="Stolyar S.M."/>
            <person name="Hazen T.C."/>
            <person name="Woyke T.J."/>
        </authorList>
    </citation>
    <scope>NUCLEOTIDE SEQUENCE [LARGE SCALE GENOMIC DNA]</scope>
    <source>
        <strain evidence="2 3">JJ</strain>
    </source>
</reference>
<dbReference type="InterPro" id="IPR010982">
    <property type="entry name" value="Lambda_DNA-bd_dom_sf"/>
</dbReference>
<dbReference type="OrthoDB" id="9807711at2"/>
<organism evidence="2 3">
    <name type="scientific">Solidesulfovibrio fructosivorans JJ]</name>
    <dbReference type="NCBI Taxonomy" id="596151"/>
    <lineage>
        <taxon>Bacteria</taxon>
        <taxon>Pseudomonadati</taxon>
        <taxon>Thermodesulfobacteriota</taxon>
        <taxon>Desulfovibrionia</taxon>
        <taxon>Desulfovibrionales</taxon>
        <taxon>Desulfovibrionaceae</taxon>
        <taxon>Solidesulfovibrio</taxon>
    </lineage>
</organism>
<proteinExistence type="predicted"/>
<dbReference type="InterPro" id="IPR001387">
    <property type="entry name" value="Cro/C1-type_HTH"/>
</dbReference>
<accession>E1JXK4</accession>
<dbReference type="Gene3D" id="1.10.260.40">
    <property type="entry name" value="lambda repressor-like DNA-binding domains"/>
    <property type="match status" value="1"/>
</dbReference>
<dbReference type="GO" id="GO:0003677">
    <property type="term" value="F:DNA binding"/>
    <property type="evidence" value="ECO:0007669"/>
    <property type="project" value="InterPro"/>
</dbReference>
<evidence type="ECO:0000313" key="2">
    <source>
        <dbReference type="EMBL" id="EFL50981.1"/>
    </source>
</evidence>
<dbReference type="Pfam" id="PF13560">
    <property type="entry name" value="HTH_31"/>
    <property type="match status" value="1"/>
</dbReference>
<feature type="domain" description="HTH cro/C1-type" evidence="1">
    <location>
        <begin position="74"/>
        <end position="128"/>
    </location>
</feature>
<sequence>MSERMKARTTDGFVEFSLRVPESQAERVGAALRAIVALLPEASETAPVADEDLDDDTLYSPDEVFGSWTPGAAVRAYRLREGLTQAALARGIEVTRSVVSDLETGRRPVSGAMARRLGEFFKAEYKNFL</sequence>
<evidence type="ECO:0000313" key="3">
    <source>
        <dbReference type="Proteomes" id="UP000006250"/>
    </source>
</evidence>
<dbReference type="RefSeq" id="WP_005994091.1">
    <property type="nucleotide sequence ID" value="NZ_AECZ01000014.1"/>
</dbReference>
<evidence type="ECO:0000259" key="1">
    <source>
        <dbReference type="PROSITE" id="PS50943"/>
    </source>
</evidence>
<dbReference type="Proteomes" id="UP000006250">
    <property type="component" value="Unassembled WGS sequence"/>
</dbReference>
<dbReference type="PROSITE" id="PS50943">
    <property type="entry name" value="HTH_CROC1"/>
    <property type="match status" value="1"/>
</dbReference>
<dbReference type="CDD" id="cd00093">
    <property type="entry name" value="HTH_XRE"/>
    <property type="match status" value="1"/>
</dbReference>